<organism evidence="3 4">
    <name type="scientific">Kytococcus sedentarius (strain ATCC 14392 / DSM 20547 / JCM 11482 / CCUG 33030 / NBRC 15357 / NCTC 11040 / CCM 314 / 541)</name>
    <name type="common">Micrococcus sedentarius</name>
    <dbReference type="NCBI Taxonomy" id="478801"/>
    <lineage>
        <taxon>Bacteria</taxon>
        <taxon>Bacillati</taxon>
        <taxon>Actinomycetota</taxon>
        <taxon>Actinomycetes</taxon>
        <taxon>Micrococcales</taxon>
        <taxon>Kytococcaceae</taxon>
        <taxon>Kytococcus</taxon>
    </lineage>
</organism>
<dbReference type="STRING" id="478801.Ksed_15380"/>
<feature type="compositionally biased region" description="Basic and acidic residues" evidence="1">
    <location>
        <begin position="197"/>
        <end position="211"/>
    </location>
</feature>
<keyword evidence="2" id="KW-1133">Transmembrane helix</keyword>
<accession>C7NI51</accession>
<keyword evidence="2" id="KW-0812">Transmembrane</keyword>
<evidence type="ECO:0000256" key="2">
    <source>
        <dbReference type="SAM" id="Phobius"/>
    </source>
</evidence>
<feature type="transmembrane region" description="Helical" evidence="2">
    <location>
        <begin position="14"/>
        <end position="34"/>
    </location>
</feature>
<reference evidence="3 4" key="1">
    <citation type="journal article" date="2009" name="Stand. Genomic Sci.">
        <title>Complete genome sequence of Kytococcus sedentarius type strain (541).</title>
        <authorList>
            <person name="Sims D."/>
            <person name="Brettin T."/>
            <person name="Detter J.C."/>
            <person name="Han C."/>
            <person name="Lapidus A."/>
            <person name="Copeland A."/>
            <person name="Glavina Del Rio T."/>
            <person name="Nolan M."/>
            <person name="Chen F."/>
            <person name="Lucas S."/>
            <person name="Tice H."/>
            <person name="Cheng J.F."/>
            <person name="Bruce D."/>
            <person name="Goodwin L."/>
            <person name="Pitluck S."/>
            <person name="Ovchinnikova G."/>
            <person name="Pati A."/>
            <person name="Ivanova N."/>
            <person name="Mavrommatis K."/>
            <person name="Chen A."/>
            <person name="Palaniappan K."/>
            <person name="D'haeseleer P."/>
            <person name="Chain P."/>
            <person name="Bristow J."/>
            <person name="Eisen J.A."/>
            <person name="Markowitz V."/>
            <person name="Hugenholtz P."/>
            <person name="Schneider S."/>
            <person name="Goker M."/>
            <person name="Pukall R."/>
            <person name="Kyrpides N.C."/>
            <person name="Klenk H.P."/>
        </authorList>
    </citation>
    <scope>NUCLEOTIDE SEQUENCE [LARGE SCALE GENOMIC DNA]</scope>
    <source>
        <strain evidence="4">ATCC 14392 / DSM 20547 / JCM 11482 / CCUG 33030 / NBRC 15357 / NCTC 11040 / CCM 314 / 541</strain>
    </source>
</reference>
<dbReference type="HOGENOM" id="CLU_1303567_0_0_11"/>
<feature type="region of interest" description="Disordered" evidence="1">
    <location>
        <begin position="126"/>
        <end position="145"/>
    </location>
</feature>
<name>C7NI51_KYTSD</name>
<sequence length="211" mass="22407">MRAADLNPVGWVEALGVGALAGLLVLAAGALWLWRSRAAGRAREARARIEASRAALDAALMRRALAAREFVGLGCLDPSSSVIVLRTIGDVLDACDGGAEGDLLGPERLEAEEHLTEALRRAFHSRHGGADEDGSTGPQSQSAKRALALASERVHALRLRHNEVVQSTRPLLSGRAVRLLGVERGAPRPELLQVEDDVPHLRPGGEGRPVD</sequence>
<dbReference type="Proteomes" id="UP000006666">
    <property type="component" value="Chromosome"/>
</dbReference>
<dbReference type="KEGG" id="kse:Ksed_15380"/>
<dbReference type="EMBL" id="CP001686">
    <property type="protein sequence ID" value="ACV06558.1"/>
    <property type="molecule type" value="Genomic_DNA"/>
</dbReference>
<evidence type="ECO:0000256" key="1">
    <source>
        <dbReference type="SAM" id="MobiDB-lite"/>
    </source>
</evidence>
<dbReference type="RefSeq" id="WP_015779503.1">
    <property type="nucleotide sequence ID" value="NC_013169.1"/>
</dbReference>
<protein>
    <submittedName>
        <fullName evidence="3">Uncharacterized protein</fullName>
    </submittedName>
</protein>
<keyword evidence="2" id="KW-0472">Membrane</keyword>
<feature type="region of interest" description="Disordered" evidence="1">
    <location>
        <begin position="186"/>
        <end position="211"/>
    </location>
</feature>
<proteinExistence type="predicted"/>
<evidence type="ECO:0000313" key="4">
    <source>
        <dbReference type="Proteomes" id="UP000006666"/>
    </source>
</evidence>
<gene>
    <name evidence="3" type="ordered locus">Ksed_15380</name>
</gene>
<keyword evidence="4" id="KW-1185">Reference proteome</keyword>
<evidence type="ECO:0000313" key="3">
    <source>
        <dbReference type="EMBL" id="ACV06558.1"/>
    </source>
</evidence>
<dbReference type="AlphaFoldDB" id="C7NI51"/>